<accession>A0A1E5CYD9</accession>
<dbReference type="InterPro" id="IPR050215">
    <property type="entry name" value="Thiolase-like_sf_Thiolase"/>
</dbReference>
<gene>
    <name evidence="8 13" type="primary">fadA</name>
    <name evidence="13" type="ORF">A130_00490</name>
</gene>
<evidence type="ECO:0000256" key="3">
    <source>
        <dbReference type="ARBA" id="ARBA00022679"/>
    </source>
</evidence>
<dbReference type="InterPro" id="IPR020610">
    <property type="entry name" value="Thiolase_AS"/>
</dbReference>
<dbReference type="PANTHER" id="PTHR43853:SF11">
    <property type="entry name" value="3-KETOACYL-COA THIOLASE FADA"/>
    <property type="match status" value="1"/>
</dbReference>
<reference evidence="13 14" key="1">
    <citation type="journal article" date="2012" name="Science">
        <title>Ecological populations of bacteria act as socially cohesive units of antibiotic production and resistance.</title>
        <authorList>
            <person name="Cordero O.X."/>
            <person name="Wildschutte H."/>
            <person name="Kirkup B."/>
            <person name="Proehl S."/>
            <person name="Ngo L."/>
            <person name="Hussain F."/>
            <person name="Le Roux F."/>
            <person name="Mincer T."/>
            <person name="Polz M.F."/>
        </authorList>
    </citation>
    <scope>NUCLEOTIDE SEQUENCE [LARGE SCALE GENOMIC DNA]</scope>
    <source>
        <strain evidence="13 14">FF-238</strain>
    </source>
</reference>
<dbReference type="Pfam" id="PF02803">
    <property type="entry name" value="Thiolase_C"/>
    <property type="match status" value="1"/>
</dbReference>
<sequence>MNNVVIVDCLRTPMGRSKGGAFRHTRAEDLSAHLMKGILERNPQVDPRQIEDIHWGCVQQTLEQGFNVARNAALLAGLPIEIGAVTVNRLCGSSMQALHDAARSIMVGDAEICLIGGVEHMGHVPMNHGVDFHPGMSKHVAKAAGMMGLTAEMLGKMHGISREDQDAFAARSHARAQAATVEGRFKNEILPTEAHAADGSLFTLDYDEVIRPETTVEGLSQLRPVFDPANGTVTAGTSSALSDGASAMLIMSEDKANELGLTIRAKVRSMAIAGCDPSIMGYGPVPATQKALKRAGLEIGDMDVVELNEAFAAQSLPCAKDLGLLDVVDEKVNLNGGAIALGHPLGCSGSRISTTLINLMEAKDAKYGLATMCIGLGQGIATIFERP</sequence>
<dbReference type="InterPro" id="IPR020616">
    <property type="entry name" value="Thiolase_N"/>
</dbReference>
<comment type="subcellular location">
    <subcellularLocation>
        <location evidence="8">Cytoplasm</location>
    </subcellularLocation>
</comment>
<comment type="similarity">
    <text evidence="1 8 10">Belongs to the thiolase-like superfamily. Thiolase family.</text>
</comment>
<dbReference type="InterPro" id="IPR002155">
    <property type="entry name" value="Thiolase"/>
</dbReference>
<feature type="active site" description="Acyl-thioester intermediate" evidence="8 9">
    <location>
        <position position="91"/>
    </location>
</feature>
<feature type="domain" description="Thiolase C-terminal" evidence="12">
    <location>
        <begin position="262"/>
        <end position="386"/>
    </location>
</feature>
<dbReference type="Pfam" id="PF00108">
    <property type="entry name" value="Thiolase_N"/>
    <property type="match status" value="1"/>
</dbReference>
<keyword evidence="6 8" id="KW-0443">Lipid metabolism</keyword>
<evidence type="ECO:0000256" key="2">
    <source>
        <dbReference type="ARBA" id="ARBA00022490"/>
    </source>
</evidence>
<evidence type="ECO:0000256" key="9">
    <source>
        <dbReference type="PIRSR" id="PIRSR000429-1"/>
    </source>
</evidence>
<comment type="function">
    <text evidence="8">Catalyzes the final step of fatty acid oxidation in which acetyl-CoA is released and the CoA ester of a fatty acid two carbons shorter is formed.</text>
</comment>
<dbReference type="InterPro" id="IPR020615">
    <property type="entry name" value="Thiolase_acyl_enz_int_AS"/>
</dbReference>
<dbReference type="AlphaFoldDB" id="A0A1E5CYD9"/>
<dbReference type="HAMAP" id="MF_01620">
    <property type="entry name" value="FadA"/>
    <property type="match status" value="1"/>
</dbReference>
<evidence type="ECO:0000259" key="12">
    <source>
        <dbReference type="Pfam" id="PF02803"/>
    </source>
</evidence>
<dbReference type="GO" id="GO:0010124">
    <property type="term" value="P:phenylacetate catabolic process"/>
    <property type="evidence" value="ECO:0007669"/>
    <property type="project" value="TreeGrafter"/>
</dbReference>
<keyword evidence="14" id="KW-1185">Reference proteome</keyword>
<dbReference type="EC" id="2.3.1.16" evidence="8"/>
<dbReference type="PROSITE" id="PS00099">
    <property type="entry name" value="THIOLASE_3"/>
    <property type="match status" value="1"/>
</dbReference>
<dbReference type="NCBIfam" id="TIGR01930">
    <property type="entry name" value="AcCoA-C-Actrans"/>
    <property type="match status" value="1"/>
</dbReference>
<dbReference type="RefSeq" id="WP_017054296.1">
    <property type="nucleotide sequence ID" value="NZ_AJYW02000133.1"/>
</dbReference>
<dbReference type="GO" id="GO:0003988">
    <property type="term" value="F:acetyl-CoA C-acyltransferase activity"/>
    <property type="evidence" value="ECO:0007669"/>
    <property type="project" value="UniProtKB-UniRule"/>
</dbReference>
<protein>
    <recommendedName>
        <fullName evidence="8">3-ketoacyl-CoA thiolase</fullName>
        <ecNumber evidence="8">2.3.1.16</ecNumber>
    </recommendedName>
    <alternativeName>
        <fullName evidence="8">Acetyl-CoA acyltransferase</fullName>
    </alternativeName>
    <alternativeName>
        <fullName evidence="8">Beta-ketothiolase</fullName>
    </alternativeName>
    <alternativeName>
        <fullName evidence="8">Fatty acid oxidation complex subunit beta</fullName>
    </alternativeName>
</protein>
<dbReference type="EMBL" id="AJYW02000133">
    <property type="protein sequence ID" value="OEE75830.1"/>
    <property type="molecule type" value="Genomic_DNA"/>
</dbReference>
<dbReference type="Proteomes" id="UP000094165">
    <property type="component" value="Unassembled WGS sequence"/>
</dbReference>
<dbReference type="PROSITE" id="PS00098">
    <property type="entry name" value="THIOLASE_1"/>
    <property type="match status" value="1"/>
</dbReference>
<evidence type="ECO:0000313" key="14">
    <source>
        <dbReference type="Proteomes" id="UP000094165"/>
    </source>
</evidence>
<evidence type="ECO:0000313" key="13">
    <source>
        <dbReference type="EMBL" id="OEE75830.1"/>
    </source>
</evidence>
<dbReference type="FunFam" id="3.40.47.10:FF:000010">
    <property type="entry name" value="Acetyl-CoA acetyltransferase (Thiolase)"/>
    <property type="match status" value="1"/>
</dbReference>
<dbReference type="InterPro" id="IPR016039">
    <property type="entry name" value="Thiolase-like"/>
</dbReference>
<proteinExistence type="inferred from homology"/>
<feature type="active site" description="Proton acceptor" evidence="8 9">
    <location>
        <position position="373"/>
    </location>
</feature>
<evidence type="ECO:0000259" key="11">
    <source>
        <dbReference type="Pfam" id="PF00108"/>
    </source>
</evidence>
<keyword evidence="4 8" id="KW-0276">Fatty acid metabolism</keyword>
<evidence type="ECO:0000256" key="4">
    <source>
        <dbReference type="ARBA" id="ARBA00022832"/>
    </source>
</evidence>
<dbReference type="PIRSF" id="PIRSF000429">
    <property type="entry name" value="Ac-CoA_Ac_transf"/>
    <property type="match status" value="1"/>
</dbReference>
<evidence type="ECO:0000256" key="5">
    <source>
        <dbReference type="ARBA" id="ARBA00022963"/>
    </source>
</evidence>
<dbReference type="PROSITE" id="PS00737">
    <property type="entry name" value="THIOLASE_2"/>
    <property type="match status" value="1"/>
</dbReference>
<comment type="subunit">
    <text evidence="8">Heterotetramer of two alpha chains (FadB) and two beta chains (FadA).</text>
</comment>
<dbReference type="SUPFAM" id="SSF53901">
    <property type="entry name" value="Thiolase-like"/>
    <property type="match status" value="2"/>
</dbReference>
<dbReference type="NCBIfam" id="TIGR02445">
    <property type="entry name" value="fadA"/>
    <property type="match status" value="1"/>
</dbReference>
<evidence type="ECO:0000256" key="10">
    <source>
        <dbReference type="RuleBase" id="RU003557"/>
    </source>
</evidence>
<feature type="active site" description="Proton acceptor" evidence="8 9">
    <location>
        <position position="343"/>
    </location>
</feature>
<comment type="pathway">
    <text evidence="8">Lipid metabolism; fatty acid beta-oxidation.</text>
</comment>
<dbReference type="GO" id="GO:0006635">
    <property type="term" value="P:fatty acid beta-oxidation"/>
    <property type="evidence" value="ECO:0007669"/>
    <property type="project" value="UniProtKB-UniRule"/>
</dbReference>
<evidence type="ECO:0000256" key="6">
    <source>
        <dbReference type="ARBA" id="ARBA00023098"/>
    </source>
</evidence>
<name>A0A1E5CYD9_9VIBR</name>
<comment type="caution">
    <text evidence="13">The sequence shown here is derived from an EMBL/GenBank/DDBJ whole genome shotgun (WGS) entry which is preliminary data.</text>
</comment>
<dbReference type="InterPro" id="IPR020617">
    <property type="entry name" value="Thiolase_C"/>
</dbReference>
<keyword evidence="2 8" id="KW-0963">Cytoplasm</keyword>
<feature type="domain" description="Thiolase N-terminal" evidence="11">
    <location>
        <begin position="4"/>
        <end position="254"/>
    </location>
</feature>
<evidence type="ECO:0000256" key="1">
    <source>
        <dbReference type="ARBA" id="ARBA00010982"/>
    </source>
</evidence>
<dbReference type="InterPro" id="IPR012805">
    <property type="entry name" value="FadA"/>
</dbReference>
<dbReference type="UniPathway" id="UPA00659"/>
<dbReference type="Gene3D" id="3.40.47.10">
    <property type="match status" value="2"/>
</dbReference>
<evidence type="ECO:0000256" key="8">
    <source>
        <dbReference type="HAMAP-Rule" id="MF_01620"/>
    </source>
</evidence>
<comment type="catalytic activity">
    <reaction evidence="8">
        <text>an acyl-CoA + acetyl-CoA = a 3-oxoacyl-CoA + CoA</text>
        <dbReference type="Rhea" id="RHEA:21564"/>
        <dbReference type="ChEBI" id="CHEBI:57287"/>
        <dbReference type="ChEBI" id="CHEBI:57288"/>
        <dbReference type="ChEBI" id="CHEBI:58342"/>
        <dbReference type="ChEBI" id="CHEBI:90726"/>
        <dbReference type="EC" id="2.3.1.16"/>
    </reaction>
</comment>
<keyword evidence="5 8" id="KW-0442">Lipid degradation</keyword>
<dbReference type="InterPro" id="IPR020613">
    <property type="entry name" value="Thiolase_CS"/>
</dbReference>
<dbReference type="GO" id="GO:0005737">
    <property type="term" value="C:cytoplasm"/>
    <property type="evidence" value="ECO:0007669"/>
    <property type="project" value="UniProtKB-SubCell"/>
</dbReference>
<keyword evidence="3 8" id="KW-0808">Transferase</keyword>
<dbReference type="NCBIfam" id="NF006510">
    <property type="entry name" value="PRK08947.1"/>
    <property type="match status" value="1"/>
</dbReference>
<keyword evidence="7 8" id="KW-0012">Acyltransferase</keyword>
<dbReference type="PANTHER" id="PTHR43853">
    <property type="entry name" value="3-KETOACYL-COA THIOLASE, PEROXISOMAL"/>
    <property type="match status" value="1"/>
</dbReference>
<dbReference type="CDD" id="cd00751">
    <property type="entry name" value="thiolase"/>
    <property type="match status" value="1"/>
</dbReference>
<organism evidence="13 14">
    <name type="scientific">Vibrio genomosp. F6 str. FF-238</name>
    <dbReference type="NCBI Taxonomy" id="1191298"/>
    <lineage>
        <taxon>Bacteria</taxon>
        <taxon>Pseudomonadati</taxon>
        <taxon>Pseudomonadota</taxon>
        <taxon>Gammaproteobacteria</taxon>
        <taxon>Vibrionales</taxon>
        <taxon>Vibrionaceae</taxon>
        <taxon>Vibrio</taxon>
    </lineage>
</organism>
<evidence type="ECO:0000256" key="7">
    <source>
        <dbReference type="ARBA" id="ARBA00023315"/>
    </source>
</evidence>